<feature type="compositionally biased region" description="Basic residues" evidence="1">
    <location>
        <begin position="45"/>
        <end position="60"/>
    </location>
</feature>
<evidence type="ECO:0000313" key="3">
    <source>
        <dbReference type="Proteomes" id="UP000314294"/>
    </source>
</evidence>
<name>A0A4Z2GVY8_9TELE</name>
<evidence type="ECO:0000256" key="1">
    <source>
        <dbReference type="SAM" id="MobiDB-lite"/>
    </source>
</evidence>
<dbReference type="EMBL" id="SRLO01000397">
    <property type="protein sequence ID" value="TNN57748.1"/>
    <property type="molecule type" value="Genomic_DNA"/>
</dbReference>
<feature type="compositionally biased region" description="Basic and acidic residues" evidence="1">
    <location>
        <begin position="34"/>
        <end position="44"/>
    </location>
</feature>
<evidence type="ECO:0000313" key="2">
    <source>
        <dbReference type="EMBL" id="TNN57748.1"/>
    </source>
</evidence>
<proteinExistence type="predicted"/>
<keyword evidence="3" id="KW-1185">Reference proteome</keyword>
<accession>A0A4Z2GVY8</accession>
<dbReference type="AlphaFoldDB" id="A0A4Z2GVY8"/>
<reference evidence="2 3" key="1">
    <citation type="submission" date="2019-03" db="EMBL/GenBank/DDBJ databases">
        <title>First draft genome of Liparis tanakae, snailfish: a comprehensive survey of snailfish specific genes.</title>
        <authorList>
            <person name="Kim W."/>
            <person name="Song I."/>
            <person name="Jeong J.-H."/>
            <person name="Kim D."/>
            <person name="Kim S."/>
            <person name="Ryu S."/>
            <person name="Song J.Y."/>
            <person name="Lee S.K."/>
        </authorList>
    </citation>
    <scope>NUCLEOTIDE SEQUENCE [LARGE SCALE GENOMIC DNA]</scope>
    <source>
        <tissue evidence="2">Muscle</tissue>
    </source>
</reference>
<comment type="caution">
    <text evidence="2">The sequence shown here is derived from an EMBL/GenBank/DDBJ whole genome shotgun (WGS) entry which is preliminary data.</text>
</comment>
<sequence length="127" mass="13809">MAGAVRVEASLRGGRVGLRVGVAVEDAEAAAENWQRKTDGERQSVGRKGKSQRGGLKKTTKASVEMLLNGGLTFDMDTHALTTGRRHAAHRLGTLTCERTVSGFVEMKWRLTTGSRERVGGCVERKR</sequence>
<organism evidence="2 3">
    <name type="scientific">Liparis tanakae</name>
    <name type="common">Tanaka's snailfish</name>
    <dbReference type="NCBI Taxonomy" id="230148"/>
    <lineage>
        <taxon>Eukaryota</taxon>
        <taxon>Metazoa</taxon>
        <taxon>Chordata</taxon>
        <taxon>Craniata</taxon>
        <taxon>Vertebrata</taxon>
        <taxon>Euteleostomi</taxon>
        <taxon>Actinopterygii</taxon>
        <taxon>Neopterygii</taxon>
        <taxon>Teleostei</taxon>
        <taxon>Neoteleostei</taxon>
        <taxon>Acanthomorphata</taxon>
        <taxon>Eupercaria</taxon>
        <taxon>Perciformes</taxon>
        <taxon>Cottioidei</taxon>
        <taxon>Cottales</taxon>
        <taxon>Liparidae</taxon>
        <taxon>Liparis</taxon>
    </lineage>
</organism>
<gene>
    <name evidence="2" type="ORF">EYF80_032026</name>
</gene>
<dbReference type="Proteomes" id="UP000314294">
    <property type="component" value="Unassembled WGS sequence"/>
</dbReference>
<protein>
    <submittedName>
        <fullName evidence="2">Uncharacterized protein</fullName>
    </submittedName>
</protein>
<feature type="region of interest" description="Disordered" evidence="1">
    <location>
        <begin position="31"/>
        <end position="60"/>
    </location>
</feature>